<evidence type="ECO:0008006" key="5">
    <source>
        <dbReference type="Google" id="ProtNLM"/>
    </source>
</evidence>
<proteinExistence type="predicted"/>
<dbReference type="SUPFAM" id="SSF50969">
    <property type="entry name" value="YVTN repeat-like/Quinoprotein amine dehydrogenase"/>
    <property type="match status" value="1"/>
</dbReference>
<keyword evidence="4" id="KW-1185">Reference proteome</keyword>
<organism evidence="3 4">
    <name type="scientific">Nesterenkonia flava</name>
    <dbReference type="NCBI Taxonomy" id="469799"/>
    <lineage>
        <taxon>Bacteria</taxon>
        <taxon>Bacillati</taxon>
        <taxon>Actinomycetota</taxon>
        <taxon>Actinomycetes</taxon>
        <taxon>Micrococcales</taxon>
        <taxon>Micrococcaceae</taxon>
        <taxon>Nesterenkonia</taxon>
    </lineage>
</organism>
<feature type="region of interest" description="Disordered" evidence="1">
    <location>
        <begin position="439"/>
        <end position="490"/>
    </location>
</feature>
<feature type="compositionally biased region" description="Basic and acidic residues" evidence="1">
    <location>
        <begin position="447"/>
        <end position="490"/>
    </location>
</feature>
<feature type="signal peptide" evidence="2">
    <location>
        <begin position="1"/>
        <end position="20"/>
    </location>
</feature>
<protein>
    <recommendedName>
        <fullName evidence="5">Secreted protein</fullName>
    </recommendedName>
</protein>
<dbReference type="Proteomes" id="UP001260872">
    <property type="component" value="Unassembled WGS sequence"/>
</dbReference>
<name>A0ABU1FTB9_9MICC</name>
<comment type="caution">
    <text evidence="3">The sequence shown here is derived from an EMBL/GenBank/DDBJ whole genome shotgun (WGS) entry which is preliminary data.</text>
</comment>
<feature type="chain" id="PRO_5045881806" description="Secreted protein" evidence="2">
    <location>
        <begin position="21"/>
        <end position="490"/>
    </location>
</feature>
<dbReference type="InterPro" id="IPR011044">
    <property type="entry name" value="Quino_amine_DH_bsu"/>
</dbReference>
<feature type="region of interest" description="Disordered" evidence="1">
    <location>
        <begin position="27"/>
        <end position="82"/>
    </location>
</feature>
<dbReference type="EMBL" id="JAVKGT010000015">
    <property type="protein sequence ID" value="MDR5711909.1"/>
    <property type="molecule type" value="Genomic_DNA"/>
</dbReference>
<dbReference type="RefSeq" id="WP_310537289.1">
    <property type="nucleotide sequence ID" value="NZ_BAAAOC010000089.1"/>
</dbReference>
<sequence length="490" mass="52840">MKTKLRALTSLALVSAFALAACGGEMDTQVEDQGTPDPSASEEAGADTAGSDGDTESETEGEAGAVDPADREAREVGGPETRLAVTYDGGVAVIDGATLETIDQFEAEGFVRVNPAGDGRHVFLSEGSSFRLLDLGTWGEPHGDHNHYYVTEPYFSEVTVDGDAPGHVVSHDGIGTLFFDGTGEIHSFDLAELSVESDLETEVAETEDAHHGVAVVLEDGSRFETLADRSGARFLDADGEEIARSEECPGVHGEATGPDHIIAVGCEDGALIWDGEAFTKIDAGEDFARSGNLFAHPDSPIFLADYRTDESGEEPMTSVALINTETQSITTTDIDAPYNFRSLARGPEGEALVLAEDGQLHVIDPETGEHIEHVQVLDEWTEPEEWQEPRPAIRLVDDIAYITDPENQQIHMVDLTSFEVINSGDLDFIPNEIAAADGRPAEGVPEEQGHDHGEHGHEEHDHDHADSEDDHDHDRAEAEHGHDHDEDHDH</sequence>
<evidence type="ECO:0000313" key="4">
    <source>
        <dbReference type="Proteomes" id="UP001260872"/>
    </source>
</evidence>
<accession>A0ABU1FTB9</accession>
<feature type="compositionally biased region" description="Basic and acidic residues" evidence="1">
    <location>
        <begin position="68"/>
        <end position="77"/>
    </location>
</feature>
<gene>
    <name evidence="3" type="ORF">RH857_07145</name>
</gene>
<dbReference type="PROSITE" id="PS51257">
    <property type="entry name" value="PROKAR_LIPOPROTEIN"/>
    <property type="match status" value="1"/>
</dbReference>
<dbReference type="InterPro" id="IPR015943">
    <property type="entry name" value="WD40/YVTN_repeat-like_dom_sf"/>
</dbReference>
<dbReference type="Gene3D" id="2.130.10.10">
    <property type="entry name" value="YVTN repeat-like/Quinoprotein amine dehydrogenase"/>
    <property type="match status" value="1"/>
</dbReference>
<keyword evidence="2" id="KW-0732">Signal</keyword>
<evidence type="ECO:0000313" key="3">
    <source>
        <dbReference type="EMBL" id="MDR5711909.1"/>
    </source>
</evidence>
<evidence type="ECO:0000256" key="2">
    <source>
        <dbReference type="SAM" id="SignalP"/>
    </source>
</evidence>
<evidence type="ECO:0000256" key="1">
    <source>
        <dbReference type="SAM" id="MobiDB-lite"/>
    </source>
</evidence>
<reference evidence="4" key="1">
    <citation type="submission" date="2023-07" db="EMBL/GenBank/DDBJ databases">
        <title>Description of three actinobacteria isolated from air of manufacturing shop in a pharmaceutical factory.</title>
        <authorList>
            <person name="Zhang D.-F."/>
        </authorList>
    </citation>
    <scope>NUCLEOTIDE SEQUENCE [LARGE SCALE GENOMIC DNA]</scope>
    <source>
        <strain evidence="4">CCTCC AB 207010</strain>
    </source>
</reference>